<name>A0A1I5F0R7_9ACTN</name>
<dbReference type="Proteomes" id="UP000183642">
    <property type="component" value="Unassembled WGS sequence"/>
</dbReference>
<feature type="compositionally biased region" description="Basic and acidic residues" evidence="1">
    <location>
        <begin position="11"/>
        <end position="36"/>
    </location>
</feature>
<dbReference type="SUPFAM" id="SSF82185">
    <property type="entry name" value="Histone H3 K4-specific methyltransferase SET7/9 N-terminal domain"/>
    <property type="match status" value="1"/>
</dbReference>
<organism evidence="2 3">
    <name type="scientific">Geodermatophilus obscurus</name>
    <dbReference type="NCBI Taxonomy" id="1861"/>
    <lineage>
        <taxon>Bacteria</taxon>
        <taxon>Bacillati</taxon>
        <taxon>Actinomycetota</taxon>
        <taxon>Actinomycetes</taxon>
        <taxon>Geodermatophilales</taxon>
        <taxon>Geodermatophilaceae</taxon>
        <taxon>Geodermatophilus</taxon>
    </lineage>
</organism>
<dbReference type="EMBL" id="FOWE01000004">
    <property type="protein sequence ID" value="SFO17273.1"/>
    <property type="molecule type" value="Genomic_DNA"/>
</dbReference>
<evidence type="ECO:0000313" key="3">
    <source>
        <dbReference type="Proteomes" id="UP000183642"/>
    </source>
</evidence>
<evidence type="ECO:0000313" key="2">
    <source>
        <dbReference type="EMBL" id="SFO17273.1"/>
    </source>
</evidence>
<gene>
    <name evidence="2" type="ORF">SAMN05660359_01756</name>
</gene>
<evidence type="ECO:0000256" key="1">
    <source>
        <dbReference type="SAM" id="MobiDB-lite"/>
    </source>
</evidence>
<keyword evidence="3" id="KW-1185">Reference proteome</keyword>
<reference evidence="3" key="1">
    <citation type="submission" date="2016-10" db="EMBL/GenBank/DDBJ databases">
        <authorList>
            <person name="Varghese N."/>
            <person name="Submissions S."/>
        </authorList>
    </citation>
    <scope>NUCLEOTIDE SEQUENCE [LARGE SCALE GENOMIC DNA]</scope>
    <source>
        <strain evidence="3">DSM 43161</strain>
    </source>
</reference>
<dbReference type="Gene3D" id="2.20.110.10">
    <property type="entry name" value="Histone H3 K4-specific methyltransferase SET7/9 N-terminal domain"/>
    <property type="match status" value="1"/>
</dbReference>
<dbReference type="RefSeq" id="WP_208976695.1">
    <property type="nucleotide sequence ID" value="NZ_FOWE01000004.1"/>
</dbReference>
<sequence length="91" mass="9721">MPEAALPGDGIHGDGIHGDGIHGDGIHEERHRDGSLRARGPVEGGQPHGYREWFRLDGTLLRSGTSDAGRQTGGWTTYDRSGAPYRTTSLG</sequence>
<feature type="compositionally biased region" description="Polar residues" evidence="1">
    <location>
        <begin position="62"/>
        <end position="79"/>
    </location>
</feature>
<proteinExistence type="predicted"/>
<dbReference type="AlphaFoldDB" id="A0A1I5F0R7"/>
<protein>
    <recommendedName>
        <fullName evidence="4">YD repeat-containing protein</fullName>
    </recommendedName>
</protein>
<feature type="region of interest" description="Disordered" evidence="1">
    <location>
        <begin position="62"/>
        <end position="91"/>
    </location>
</feature>
<feature type="region of interest" description="Disordered" evidence="1">
    <location>
        <begin position="1"/>
        <end position="50"/>
    </location>
</feature>
<accession>A0A1I5F0R7</accession>
<evidence type="ECO:0008006" key="4">
    <source>
        <dbReference type="Google" id="ProtNLM"/>
    </source>
</evidence>